<dbReference type="EMBL" id="HG970333">
    <property type="status" value="NOT_ANNOTATED_CDS"/>
    <property type="molecule type" value="Genomic_DNA"/>
</dbReference>
<protein>
    <recommendedName>
        <fullName evidence="1">SGNH hydrolase-type esterase domain-containing protein</fullName>
    </recommendedName>
</protein>
<name>I1RL91_GIBZE</name>
<gene>
    <name evidence="2" type="primary">FG04677.1</name>
</gene>
<reference evidence="2" key="3">
    <citation type="submission" date="2017-01" db="UniProtKB">
        <authorList>
            <consortium name="EnsemblFungi"/>
        </authorList>
    </citation>
    <scope>IDENTIFICATION</scope>
    <source>
        <strain evidence="2">PH-1 / ATCC MYA-4620 / FGSC 9075 / NRRL 31084</strain>
    </source>
</reference>
<dbReference type="RefSeq" id="XP_011320889.1">
    <property type="nucleotide sequence ID" value="XM_011322587.1"/>
</dbReference>
<dbReference type="EnsemblFungi" id="CEF79731">
    <property type="protein sequence ID" value="CEF79731"/>
    <property type="gene ID" value="FGRRES_04677"/>
</dbReference>
<dbReference type="KEGG" id="fgr:FGSG_04677"/>
<dbReference type="HOGENOM" id="CLU_051989_0_0_1"/>
<proteinExistence type="predicted"/>
<dbReference type="Pfam" id="PF13472">
    <property type="entry name" value="Lipase_GDSL_2"/>
    <property type="match status" value="1"/>
</dbReference>
<reference evidence="2" key="1">
    <citation type="journal article" date="2007" name="Science">
        <title>The Fusarium graminearum genome reveals a link between localized polymorphism and pathogen specialization.</title>
        <authorList>
            <person name="Cuomo C.A."/>
            <person name="Gueldener U."/>
            <person name="Xu J.-R."/>
            <person name="Trail F."/>
            <person name="Turgeon B.G."/>
            <person name="Di Pietro A."/>
            <person name="Walton J.D."/>
            <person name="Ma L.-J."/>
            <person name="Baker S.E."/>
            <person name="Rep M."/>
            <person name="Adam G."/>
            <person name="Antoniw J."/>
            <person name="Baldwin T."/>
            <person name="Calvo S.E."/>
            <person name="Chang Y.-L."/>
            <person name="DeCaprio D."/>
            <person name="Gale L.R."/>
            <person name="Gnerre S."/>
            <person name="Goswami R.S."/>
            <person name="Hammond-Kosack K."/>
            <person name="Harris L.J."/>
            <person name="Hilburn K."/>
            <person name="Kennell J.C."/>
            <person name="Kroken S."/>
            <person name="Magnuson J.K."/>
            <person name="Mannhaupt G."/>
            <person name="Mauceli E.W."/>
            <person name="Mewes H.-W."/>
            <person name="Mitterbauer R."/>
            <person name="Muehlbauer G."/>
            <person name="Muensterkoetter M."/>
            <person name="Nelson D."/>
            <person name="O'Donnell K."/>
            <person name="Ouellet T."/>
            <person name="Qi W."/>
            <person name="Quesneville H."/>
            <person name="Roncero M.I.G."/>
            <person name="Seong K.-Y."/>
            <person name="Tetko I.V."/>
            <person name="Urban M."/>
            <person name="Waalwijk C."/>
            <person name="Ward T.J."/>
            <person name="Yao J."/>
            <person name="Birren B.W."/>
            <person name="Kistler H.C."/>
        </authorList>
    </citation>
    <scope>NUCLEOTIDE SEQUENCE [LARGE SCALE GENOMIC DNA]</scope>
    <source>
        <strain evidence="2">PH-1 / ATCC MYA-4620 / FGSC 9075 / NRRL 31084</strain>
    </source>
</reference>
<dbReference type="SUPFAM" id="SSF52266">
    <property type="entry name" value="SGNH hydrolase"/>
    <property type="match status" value="1"/>
</dbReference>
<accession>A0A098DP47</accession>
<dbReference type="PANTHER" id="PTHR14209:SF19">
    <property type="entry name" value="ISOAMYL ACETATE-HYDROLYZING ESTERASE 1 HOMOLOG"/>
    <property type="match status" value="1"/>
</dbReference>
<dbReference type="InterPro" id="IPR013830">
    <property type="entry name" value="SGNH_hydro"/>
</dbReference>
<dbReference type="CDD" id="cd01838">
    <property type="entry name" value="Isoamyl_acetate_hydrolase_like"/>
    <property type="match status" value="1"/>
</dbReference>
<sequence>MPQAMSISAPQFLLVTMDSSYSGLVAQVASLPPPPQILLFGDSITQGAFSLQIELTKRYMRRLDVLNRGFGGYNTNSALTLLPSFFSAVVPSKTVPRVAVMTVHFGANDSCSPGEPQHCDLETFKSNIRRILDWEGVRLHETKVILVTPSPVEEYRLPHDGKGRAERVAMYAQMIRDIGESENVPVVDLWTAMMRTTGWKEGDILRGSLKTVPSVELGRLFYDGLHLNQDGYEIYIQELLRVLEAEVPECRVLETDEWYPEWIKFHPPAETKVETNGC</sequence>
<dbReference type="InterPro" id="IPR045136">
    <property type="entry name" value="Iah1-like"/>
</dbReference>
<feature type="domain" description="SGNH hydrolase-type esterase" evidence="1">
    <location>
        <begin position="39"/>
        <end position="234"/>
    </location>
</feature>
<evidence type="ECO:0000259" key="1">
    <source>
        <dbReference type="Pfam" id="PF13472"/>
    </source>
</evidence>
<organism evidence="2">
    <name type="scientific">Gibberella zeae (strain ATCC MYA-4620 / CBS 123657 / FGSC 9075 / NRRL 31084 / PH-1)</name>
    <name type="common">Wheat head blight fungus</name>
    <name type="synonym">Fusarium graminearum</name>
    <dbReference type="NCBI Taxonomy" id="229533"/>
    <lineage>
        <taxon>Eukaryota</taxon>
        <taxon>Fungi</taxon>
        <taxon>Dikarya</taxon>
        <taxon>Ascomycota</taxon>
        <taxon>Pezizomycotina</taxon>
        <taxon>Sordariomycetes</taxon>
        <taxon>Hypocreomycetidae</taxon>
        <taxon>Hypocreales</taxon>
        <taxon>Nectriaceae</taxon>
        <taxon>Fusarium</taxon>
    </lineage>
</organism>
<reference evidence="2" key="2">
    <citation type="journal article" date="2010" name="Nature">
        <title>Comparative genomics reveals mobile pathogenicity chromosomes in Fusarium.</title>
        <authorList>
            <person name="Ma L.J."/>
            <person name="van der Does H.C."/>
            <person name="Borkovich K.A."/>
            <person name="Coleman J.J."/>
            <person name="Daboussi M.J."/>
            <person name="Di Pietro A."/>
            <person name="Dufresne M."/>
            <person name="Freitag M."/>
            <person name="Grabherr M."/>
            <person name="Henrissat B."/>
            <person name="Houterman P.M."/>
            <person name="Kang S."/>
            <person name="Shim W.B."/>
            <person name="Woloshuk C."/>
            <person name="Xie X."/>
            <person name="Xu J.R."/>
            <person name="Antoniw J."/>
            <person name="Baker S.E."/>
            <person name="Bluhm B.H."/>
            <person name="Breakspear A."/>
            <person name="Brown D.W."/>
            <person name="Butchko R.A."/>
            <person name="Chapman S."/>
            <person name="Coulson R."/>
            <person name="Coutinho P.M."/>
            <person name="Danchin E.G."/>
            <person name="Diener A."/>
            <person name="Gale L.R."/>
            <person name="Gardiner D.M."/>
            <person name="Goff S."/>
            <person name="Hammond-Kosack K.E."/>
            <person name="Hilburn K."/>
            <person name="Hua-Van A."/>
            <person name="Jonkers W."/>
            <person name="Kazan K."/>
            <person name="Kodira C.D."/>
            <person name="Koehrsen M."/>
            <person name="Kumar L."/>
            <person name="Lee Y.H."/>
            <person name="Li L."/>
            <person name="Manners J.M."/>
            <person name="Miranda-Saavedra D."/>
            <person name="Mukherjee M."/>
            <person name="Park G."/>
            <person name="Park J."/>
            <person name="Park S.Y."/>
            <person name="Proctor R.H."/>
            <person name="Regev A."/>
            <person name="Ruiz-Roldan M.C."/>
            <person name="Sain D."/>
            <person name="Sakthikumar S."/>
            <person name="Sykes S."/>
            <person name="Schwartz D.C."/>
            <person name="Turgeon B.G."/>
            <person name="Wapinski I."/>
            <person name="Yoder O."/>
            <person name="Young S."/>
            <person name="Zeng Q."/>
            <person name="Zhou S."/>
            <person name="Galagan J."/>
            <person name="Cuomo C.A."/>
            <person name="Kistler H.C."/>
            <person name="Rep M."/>
        </authorList>
    </citation>
    <scope>GENOME REANNOTATION</scope>
    <source>
        <strain evidence="2">PH-1 / ATCC MYA-4620 / FGSC 9075 / NRRL 31084</strain>
    </source>
</reference>
<dbReference type="InterPro" id="IPR036514">
    <property type="entry name" value="SGNH_hydro_sf"/>
</dbReference>
<dbReference type="OrthoDB" id="671439at2759"/>
<dbReference type="PANTHER" id="PTHR14209">
    <property type="entry name" value="ISOAMYL ACETATE-HYDROLYZING ESTERASE 1"/>
    <property type="match status" value="1"/>
</dbReference>
<evidence type="ECO:0000313" key="2">
    <source>
        <dbReference type="EnsemblFungi" id="CEF79731"/>
    </source>
</evidence>
<accession>I1RL91</accession>
<dbReference type="AlphaFoldDB" id="I1RL91"/>
<dbReference type="Gene3D" id="3.40.50.1110">
    <property type="entry name" value="SGNH hydrolase"/>
    <property type="match status" value="1"/>
</dbReference>